<evidence type="ECO:0000259" key="1">
    <source>
        <dbReference type="Pfam" id="PF00188"/>
    </source>
</evidence>
<proteinExistence type="predicted"/>
<dbReference type="SUPFAM" id="SSF55797">
    <property type="entry name" value="PR-1-like"/>
    <property type="match status" value="1"/>
</dbReference>
<feature type="domain" description="SCP" evidence="1">
    <location>
        <begin position="12"/>
        <end position="170"/>
    </location>
</feature>
<evidence type="ECO:0000313" key="3">
    <source>
        <dbReference type="Proteomes" id="UP001159405"/>
    </source>
</evidence>
<name>A0ABN8P140_9CNID</name>
<dbReference type="Pfam" id="PF00188">
    <property type="entry name" value="CAP"/>
    <property type="match status" value="1"/>
</dbReference>
<sequence>DVTPFEVQALLYHNLHRGLHDSPLLQLDHQLSLEAAEYAKKIANKWIIKHSPIESRPGQSENIFLRCKAFTKGVSAFEAEKECVTIRYCHSFRSYKVQSWKAVYISRRCQIAEKDNNCVNFWCRKYSTVCFWNFDEPLPMSDKGKPFSRLVWRSSQQMGIGRATFPMDNFNCTAVVARYRPYVDTQDYANNVPKGKFIPTGCQYVNKVDNQDFIVPPRPGEACQKIPGFKGQMLQESSVCTLKQLFAIFGASVRKGKQGFSVVL</sequence>
<dbReference type="Gene3D" id="3.40.33.10">
    <property type="entry name" value="CAP"/>
    <property type="match status" value="1"/>
</dbReference>
<organism evidence="2 3">
    <name type="scientific">Porites lobata</name>
    <dbReference type="NCBI Taxonomy" id="104759"/>
    <lineage>
        <taxon>Eukaryota</taxon>
        <taxon>Metazoa</taxon>
        <taxon>Cnidaria</taxon>
        <taxon>Anthozoa</taxon>
        <taxon>Hexacorallia</taxon>
        <taxon>Scleractinia</taxon>
        <taxon>Fungiina</taxon>
        <taxon>Poritidae</taxon>
        <taxon>Porites</taxon>
    </lineage>
</organism>
<dbReference type="InterPro" id="IPR014044">
    <property type="entry name" value="CAP_dom"/>
</dbReference>
<dbReference type="Proteomes" id="UP001159405">
    <property type="component" value="Unassembled WGS sequence"/>
</dbReference>
<dbReference type="EMBL" id="CALNXK010000047">
    <property type="protein sequence ID" value="CAH3129890.1"/>
    <property type="molecule type" value="Genomic_DNA"/>
</dbReference>
<feature type="non-terminal residue" evidence="2">
    <location>
        <position position="1"/>
    </location>
</feature>
<keyword evidence="3" id="KW-1185">Reference proteome</keyword>
<reference evidence="2 3" key="1">
    <citation type="submission" date="2022-05" db="EMBL/GenBank/DDBJ databases">
        <authorList>
            <consortium name="Genoscope - CEA"/>
            <person name="William W."/>
        </authorList>
    </citation>
    <scope>NUCLEOTIDE SEQUENCE [LARGE SCALE GENOMIC DNA]</scope>
</reference>
<accession>A0ABN8P140</accession>
<gene>
    <name evidence="2" type="ORF">PLOB_00034328</name>
</gene>
<comment type="caution">
    <text evidence="2">The sequence shown here is derived from an EMBL/GenBank/DDBJ whole genome shotgun (WGS) entry which is preliminary data.</text>
</comment>
<protein>
    <recommendedName>
        <fullName evidence="1">SCP domain-containing protein</fullName>
    </recommendedName>
</protein>
<dbReference type="InterPro" id="IPR035940">
    <property type="entry name" value="CAP_sf"/>
</dbReference>
<evidence type="ECO:0000313" key="2">
    <source>
        <dbReference type="EMBL" id="CAH3129890.1"/>
    </source>
</evidence>